<dbReference type="AlphaFoldDB" id="A0A397N2F3"/>
<evidence type="ECO:0000256" key="4">
    <source>
        <dbReference type="ARBA" id="ARBA00023002"/>
    </source>
</evidence>
<dbReference type="GO" id="GO:0046872">
    <property type="term" value="F:metal ion binding"/>
    <property type="evidence" value="ECO:0007669"/>
    <property type="project" value="UniProtKB-KW"/>
</dbReference>
<evidence type="ECO:0000256" key="1">
    <source>
        <dbReference type="ARBA" id="ARBA00004749"/>
    </source>
</evidence>
<dbReference type="GO" id="GO:0008682">
    <property type="term" value="F:3-demethoxyubiquinol 3-hydroxylase activity"/>
    <property type="evidence" value="ECO:0007669"/>
    <property type="project" value="TreeGrafter"/>
</dbReference>
<name>A0A397N2F3_ECTOL</name>
<dbReference type="InterPro" id="IPR009078">
    <property type="entry name" value="Ferritin-like_SF"/>
</dbReference>
<comment type="pathway">
    <text evidence="1">Cofactor biosynthesis; ubiquinone biosynthesis.</text>
</comment>
<comment type="caution">
    <text evidence="8">The sequence shown here is derived from an EMBL/GenBank/DDBJ whole genome shotgun (WGS) entry which is preliminary data.</text>
</comment>
<evidence type="ECO:0000313" key="8">
    <source>
        <dbReference type="EMBL" id="RIA31602.1"/>
    </source>
</evidence>
<accession>A0A397N2F3</accession>
<gene>
    <name evidence="8" type="ORF">DFO61_2326</name>
</gene>
<reference evidence="8 9" key="1">
    <citation type="submission" date="2018-08" db="EMBL/GenBank/DDBJ databases">
        <title>Genome sequencing of rice bacterial endophytes.</title>
        <authorList>
            <person name="Venturi V."/>
        </authorList>
    </citation>
    <scope>NUCLEOTIDE SEQUENCE [LARGE SCALE GENOMIC DNA]</scope>
    <source>
        <strain evidence="8 9">E1205</strain>
    </source>
</reference>
<sequence>MATQQEVERILRVDHAGERGAISIYTMQIAISKYLWPGCVPALEEMLSHEKAHYLIFEAALKKRNARTCYALPFWNFGGAALGLITALFGPTAIWSCTAAVESTVYKHLQEQITFLKKHDKDALLAVQAIEADEKSHLEHALKNGGKPARTNKIIWAVGSSSTSVAIWLSRRL</sequence>
<keyword evidence="5" id="KW-0408">Iron</keyword>
<evidence type="ECO:0000256" key="6">
    <source>
        <dbReference type="ARBA" id="ARBA00023033"/>
    </source>
</evidence>
<dbReference type="CDD" id="cd01042">
    <property type="entry name" value="DMQH"/>
    <property type="match status" value="1"/>
</dbReference>
<keyword evidence="4" id="KW-0560">Oxidoreductase</keyword>
<dbReference type="PANTHER" id="PTHR11237:SF4">
    <property type="entry name" value="5-DEMETHOXYUBIQUINONE HYDROXYLASE, MITOCHONDRIAL"/>
    <property type="match status" value="1"/>
</dbReference>
<keyword evidence="6 8" id="KW-0503">Monooxygenase</keyword>
<organism evidence="8 9">
    <name type="scientific">Ectopseudomonas oleovorans</name>
    <name type="common">Pseudomonas oleovorans</name>
    <dbReference type="NCBI Taxonomy" id="301"/>
    <lineage>
        <taxon>Bacteria</taxon>
        <taxon>Pseudomonadati</taxon>
        <taxon>Pseudomonadota</taxon>
        <taxon>Gammaproteobacteria</taxon>
        <taxon>Pseudomonadales</taxon>
        <taxon>Pseudomonadaceae</taxon>
        <taxon>Ectopseudomonas</taxon>
    </lineage>
</organism>
<evidence type="ECO:0000256" key="3">
    <source>
        <dbReference type="ARBA" id="ARBA00022723"/>
    </source>
</evidence>
<keyword evidence="3" id="KW-0479">Metal-binding</keyword>
<dbReference type="InterPro" id="IPR011566">
    <property type="entry name" value="Ubq_synth_Coq7"/>
</dbReference>
<proteinExistence type="predicted"/>
<dbReference type="PANTHER" id="PTHR11237">
    <property type="entry name" value="COENZYME Q10 BIOSYNTHESIS PROTEIN 7"/>
    <property type="match status" value="1"/>
</dbReference>
<keyword evidence="2" id="KW-0831">Ubiquinone biosynthesis</keyword>
<keyword evidence="8" id="KW-0830">Ubiquinone</keyword>
<dbReference type="GO" id="GO:0006744">
    <property type="term" value="P:ubiquinone biosynthetic process"/>
    <property type="evidence" value="ECO:0007669"/>
    <property type="project" value="UniProtKB-KW"/>
</dbReference>
<evidence type="ECO:0000256" key="5">
    <source>
        <dbReference type="ARBA" id="ARBA00023004"/>
    </source>
</evidence>
<protein>
    <submittedName>
        <fullName evidence="8">Ubiquinone biosynthesis monooxygenase Coq7</fullName>
    </submittedName>
</protein>
<evidence type="ECO:0000256" key="7">
    <source>
        <dbReference type="ARBA" id="ARBA00023136"/>
    </source>
</evidence>
<dbReference type="SUPFAM" id="SSF47240">
    <property type="entry name" value="Ferritin-like"/>
    <property type="match status" value="1"/>
</dbReference>
<evidence type="ECO:0000256" key="2">
    <source>
        <dbReference type="ARBA" id="ARBA00022688"/>
    </source>
</evidence>
<evidence type="ECO:0000313" key="9">
    <source>
        <dbReference type="Proteomes" id="UP000265836"/>
    </source>
</evidence>
<keyword evidence="7" id="KW-0472">Membrane</keyword>
<dbReference type="EMBL" id="QXDA01000003">
    <property type="protein sequence ID" value="RIA31602.1"/>
    <property type="molecule type" value="Genomic_DNA"/>
</dbReference>
<dbReference type="Pfam" id="PF03232">
    <property type="entry name" value="COQ7"/>
    <property type="match status" value="1"/>
</dbReference>
<dbReference type="Proteomes" id="UP000265836">
    <property type="component" value="Unassembled WGS sequence"/>
</dbReference>
<dbReference type="RefSeq" id="WP_119692935.1">
    <property type="nucleotide sequence ID" value="NZ_QXDA01000003.1"/>
</dbReference>